<comment type="catalytic activity">
    <reaction evidence="2">
        <text>4-(gamma-L-glutamylamino)butanoate + H2O = 4-aminobutanoate + L-glutamate</text>
        <dbReference type="Rhea" id="RHEA:19737"/>
        <dbReference type="ChEBI" id="CHEBI:15377"/>
        <dbReference type="ChEBI" id="CHEBI:29985"/>
        <dbReference type="ChEBI" id="CHEBI:58800"/>
        <dbReference type="ChEBI" id="CHEBI:59888"/>
        <dbReference type="EC" id="3.5.1.94"/>
    </reaction>
</comment>
<dbReference type="PANTHER" id="PTHR43235:SF1">
    <property type="entry name" value="GLUTAMINE AMIDOTRANSFERASE PB2B2.05-RELATED"/>
    <property type="match status" value="1"/>
</dbReference>
<dbReference type="KEGG" id="hco:LOKO_02563"/>
<dbReference type="PANTHER" id="PTHR43235">
    <property type="entry name" value="GLUTAMINE AMIDOTRANSFERASE PB2B2.05-RELATED"/>
    <property type="match status" value="1"/>
</dbReference>
<reference evidence="6 7" key="1">
    <citation type="journal article" date="2016" name="Genome Announc.">
        <title>Draft Genome Sequence of 'Halomonas chromatireducens' Strain AGD 8-3, a Haloalkaliphilic Chromate- and Selenite-Reducing Gammaproteobacterium.</title>
        <authorList>
            <person name="Sharko F.S."/>
            <person name="Shapovalova A.A."/>
            <person name="Tsygankova S.V."/>
            <person name="Komova A.V."/>
            <person name="Boulygina E.S."/>
            <person name="Teslyuk A.B."/>
            <person name="Gotovtsev P.M."/>
            <person name="Namsaraev Z.B."/>
            <person name="Khijniak T.V."/>
            <person name="Nedoluzhko A.V."/>
            <person name="Vasilov R.G."/>
        </authorList>
    </citation>
    <scope>NUCLEOTIDE SEQUENCE [LARGE SCALE GENOMIC DNA]</scope>
    <source>
        <strain evidence="6 7">AGD 8-3</strain>
    </source>
</reference>
<dbReference type="AlphaFoldDB" id="A0A109UMB9"/>
<dbReference type="GO" id="GO:0006598">
    <property type="term" value="P:polyamine catabolic process"/>
    <property type="evidence" value="ECO:0007669"/>
    <property type="project" value="TreeGrafter"/>
</dbReference>
<evidence type="ECO:0000256" key="3">
    <source>
        <dbReference type="ARBA" id="ARBA00055068"/>
    </source>
</evidence>
<dbReference type="CDD" id="cd01745">
    <property type="entry name" value="GATase1_2"/>
    <property type="match status" value="1"/>
</dbReference>
<dbReference type="STRING" id="507626.LOKO_02563"/>
<dbReference type="InterPro" id="IPR044668">
    <property type="entry name" value="PuuD-like"/>
</dbReference>
<protein>
    <recommendedName>
        <fullName evidence="5">gamma-glutamyl-gamma-aminobutyrate hydrolase</fullName>
        <ecNumber evidence="5">3.5.1.94</ecNumber>
    </recommendedName>
</protein>
<dbReference type="Proteomes" id="UP000063387">
    <property type="component" value="Chromosome"/>
</dbReference>
<organism evidence="6 7">
    <name type="scientific">Halomonas chromatireducens</name>
    <dbReference type="NCBI Taxonomy" id="507626"/>
    <lineage>
        <taxon>Bacteria</taxon>
        <taxon>Pseudomonadati</taxon>
        <taxon>Pseudomonadota</taxon>
        <taxon>Gammaproteobacteria</taxon>
        <taxon>Oceanospirillales</taxon>
        <taxon>Halomonadaceae</taxon>
        <taxon>Halomonas</taxon>
    </lineage>
</organism>
<keyword evidence="7" id="KW-1185">Reference proteome</keyword>
<accession>A0A109UMB9</accession>
<evidence type="ECO:0000256" key="5">
    <source>
        <dbReference type="ARBA" id="ARBA00066788"/>
    </source>
</evidence>
<comment type="function">
    <text evidence="3">Involved in the breakdown of putrescine via hydrolysis of the gamma-glutamyl linkage of gamma-glutamyl-gamma-aminobutyrate.</text>
</comment>
<name>A0A109UMB9_9GAMM</name>
<sequence length="256" mass="27458">MQSRPLVGVIACRRDVEGHSAHVVTDKYLSALRDYGLAPVVLPVWQDAVDGALLTHLDGLLLTGSYSNVEPSRYGAERAPENTRDDLHRDAAALSWIPAAICRGLPLLGICRGFQELNVAYGGTLHQAVQNVPGLLDHREPDADYAARYAPAHGIELHSGGHLAALYPESCSKVNSLHQQGIDRLGEGLRAEAWAPDGLVEAVSVTAAPAFALAVQWHPEWRPAEHPLYHALFEGFASACRDHRQGRGPAGGVLGG</sequence>
<proteinExistence type="inferred from homology"/>
<dbReference type="EC" id="3.5.1.94" evidence="5"/>
<evidence type="ECO:0000256" key="1">
    <source>
        <dbReference type="ARBA" id="ARBA00011083"/>
    </source>
</evidence>
<dbReference type="FunFam" id="3.40.50.880:FF:000030">
    <property type="entry name" value="Gamma-glutamyl-gamma-aminobutyrate hydrolase PuuD"/>
    <property type="match status" value="1"/>
</dbReference>
<keyword evidence="6" id="KW-0378">Hydrolase</keyword>
<dbReference type="PROSITE" id="PS51273">
    <property type="entry name" value="GATASE_TYPE_1"/>
    <property type="match status" value="1"/>
</dbReference>
<evidence type="ECO:0000313" key="7">
    <source>
        <dbReference type="Proteomes" id="UP000063387"/>
    </source>
</evidence>
<evidence type="ECO:0000313" key="6">
    <source>
        <dbReference type="EMBL" id="AMD01623.1"/>
    </source>
</evidence>
<dbReference type="PATRIC" id="fig|507626.3.peg.2565"/>
<gene>
    <name evidence="6" type="primary">puuD</name>
    <name evidence="6" type="ORF">LOKO_02563</name>
</gene>
<dbReference type="InterPro" id="IPR029062">
    <property type="entry name" value="Class_I_gatase-like"/>
</dbReference>
<dbReference type="GO" id="GO:0005829">
    <property type="term" value="C:cytosol"/>
    <property type="evidence" value="ECO:0007669"/>
    <property type="project" value="TreeGrafter"/>
</dbReference>
<dbReference type="SUPFAM" id="SSF52317">
    <property type="entry name" value="Class I glutamine amidotransferase-like"/>
    <property type="match status" value="1"/>
</dbReference>
<dbReference type="Gene3D" id="3.40.50.880">
    <property type="match status" value="1"/>
</dbReference>
<dbReference type="GO" id="GO:0033969">
    <property type="term" value="F:gamma-glutamyl-gamma-aminobutyrate hydrolase activity"/>
    <property type="evidence" value="ECO:0007669"/>
    <property type="project" value="UniProtKB-EC"/>
</dbReference>
<comment type="similarity">
    <text evidence="1">Belongs to the peptidase C26 family.</text>
</comment>
<dbReference type="InterPro" id="IPR011697">
    <property type="entry name" value="Peptidase_C26"/>
</dbReference>
<comment type="pathway">
    <text evidence="4">Amine and polyamine degradation; putrescine degradation; 4-aminobutanoate from putrescine: step 4/4.</text>
</comment>
<evidence type="ECO:0000256" key="2">
    <source>
        <dbReference type="ARBA" id="ARBA00052718"/>
    </source>
</evidence>
<dbReference type="EMBL" id="CP014226">
    <property type="protein sequence ID" value="AMD01623.1"/>
    <property type="molecule type" value="Genomic_DNA"/>
</dbReference>
<reference evidence="6 7" key="2">
    <citation type="submission" date="2016-02" db="EMBL/GenBank/DDBJ databases">
        <authorList>
            <person name="Wen L."/>
            <person name="He K."/>
            <person name="Yang H."/>
        </authorList>
    </citation>
    <scope>NUCLEOTIDE SEQUENCE [LARGE SCALE GENOMIC DNA]</scope>
    <source>
        <strain evidence="6 7">AGD 8-3</strain>
    </source>
</reference>
<dbReference type="Pfam" id="PF07722">
    <property type="entry name" value="Peptidase_C26"/>
    <property type="match status" value="1"/>
</dbReference>
<evidence type="ECO:0000256" key="4">
    <source>
        <dbReference type="ARBA" id="ARBA00060634"/>
    </source>
</evidence>
<dbReference type="RefSeq" id="WP_066449801.1">
    <property type="nucleotide sequence ID" value="NZ_CP014226.1"/>
</dbReference>
<dbReference type="OrthoDB" id="9813383at2"/>